<organism evidence="1 2">
    <name type="scientific">Bambusicola thoracicus</name>
    <name type="common">Chinese bamboo-partridge</name>
    <name type="synonym">Perdix thoracica</name>
    <dbReference type="NCBI Taxonomy" id="9083"/>
    <lineage>
        <taxon>Eukaryota</taxon>
        <taxon>Metazoa</taxon>
        <taxon>Chordata</taxon>
        <taxon>Craniata</taxon>
        <taxon>Vertebrata</taxon>
        <taxon>Euteleostomi</taxon>
        <taxon>Archelosauria</taxon>
        <taxon>Archosauria</taxon>
        <taxon>Dinosauria</taxon>
        <taxon>Saurischia</taxon>
        <taxon>Theropoda</taxon>
        <taxon>Coelurosauria</taxon>
        <taxon>Aves</taxon>
        <taxon>Neognathae</taxon>
        <taxon>Galloanserae</taxon>
        <taxon>Galliformes</taxon>
        <taxon>Phasianidae</taxon>
        <taxon>Perdicinae</taxon>
        <taxon>Bambusicola</taxon>
    </lineage>
</organism>
<proteinExistence type="predicted"/>
<sequence>SAVVPQCALPAVCVLSQPHFSACPPPEPVDRPPVLLIANSQNILATYLSGAPVPNITPTSAKQTTAMDFNYIEDTVCWVHVGDSASQTILKCAKIPNLKGFVEERSINISLSLHRECSPCCASGRAPPAWLPSCMAPLLHGSPPPSPFWLFPSSSPLVISGERCGFFAQIHTEGNGSVGLGWVPAWCYGGSSSPHFLFSFWPRVPLASFPTPSGDCVNPDPKCAPSGGRESEGGGGLVWWAAARPPIGVCCSQPAALLGFLCSALRWEMERRGRREPTGSQQSAAIPPTPPFGLPVCAHVVQAAGMDGAVCIYRVRPHPPLPQPEIKQEGPSCASHPQLGALSSASLCSVLPCSSVGSLRSVRQRG</sequence>
<dbReference type="EMBL" id="PPHD01112292">
    <property type="protein sequence ID" value="POI18976.1"/>
    <property type="molecule type" value="Genomic_DNA"/>
</dbReference>
<gene>
    <name evidence="1" type="ORF">CIB84_017281</name>
</gene>
<evidence type="ECO:0000313" key="1">
    <source>
        <dbReference type="EMBL" id="POI18976.1"/>
    </source>
</evidence>
<accession>A0A2P4S4D8</accession>
<keyword evidence="2" id="KW-1185">Reference proteome</keyword>
<protein>
    <submittedName>
        <fullName evidence="1">Uncharacterized protein</fullName>
    </submittedName>
</protein>
<dbReference type="AlphaFoldDB" id="A0A2P4S4D8"/>
<feature type="non-terminal residue" evidence="1">
    <location>
        <position position="1"/>
    </location>
</feature>
<reference evidence="1 2" key="1">
    <citation type="submission" date="2018-01" db="EMBL/GenBank/DDBJ databases">
        <title>Comparison of the Chinese Bamboo Partridge and Red Junglefowl genome sequences highlights the importance of demography in genome evolution.</title>
        <authorList>
            <person name="Tiley G.P."/>
            <person name="Kimball R.T."/>
            <person name="Braun E.L."/>
            <person name="Burleigh J.G."/>
        </authorList>
    </citation>
    <scope>NUCLEOTIDE SEQUENCE [LARGE SCALE GENOMIC DNA]</scope>
    <source>
        <strain evidence="1">RTK389</strain>
        <tissue evidence="1">Blood</tissue>
    </source>
</reference>
<dbReference type="OrthoDB" id="6141907at2759"/>
<dbReference type="Proteomes" id="UP000237246">
    <property type="component" value="Unassembled WGS sequence"/>
</dbReference>
<name>A0A2P4S4D8_BAMTH</name>
<evidence type="ECO:0000313" key="2">
    <source>
        <dbReference type="Proteomes" id="UP000237246"/>
    </source>
</evidence>
<comment type="caution">
    <text evidence="1">The sequence shown here is derived from an EMBL/GenBank/DDBJ whole genome shotgun (WGS) entry which is preliminary data.</text>
</comment>